<dbReference type="RefSeq" id="WP_340364594.1">
    <property type="nucleotide sequence ID" value="NZ_JBBKZV010000008.1"/>
</dbReference>
<evidence type="ECO:0000313" key="3">
    <source>
        <dbReference type="Proteomes" id="UP001363010"/>
    </source>
</evidence>
<evidence type="ECO:0000256" key="1">
    <source>
        <dbReference type="SAM" id="Phobius"/>
    </source>
</evidence>
<keyword evidence="1" id="KW-1133">Transmembrane helix</keyword>
<keyword evidence="1" id="KW-0812">Transmembrane</keyword>
<reference evidence="2 3" key="1">
    <citation type="submission" date="2024-03" db="EMBL/GenBank/DDBJ databases">
        <title>Novel species of the genus Variovorax.</title>
        <authorList>
            <person name="Liu Q."/>
            <person name="Xin Y.-H."/>
        </authorList>
    </citation>
    <scope>NUCLEOTIDE SEQUENCE [LARGE SCALE GENOMIC DNA]</scope>
    <source>
        <strain evidence="2 3">KACC 18501</strain>
    </source>
</reference>
<organism evidence="2 3">
    <name type="scientific">Variovorax humicola</name>
    <dbReference type="NCBI Taxonomy" id="1769758"/>
    <lineage>
        <taxon>Bacteria</taxon>
        <taxon>Pseudomonadati</taxon>
        <taxon>Pseudomonadota</taxon>
        <taxon>Betaproteobacteria</taxon>
        <taxon>Burkholderiales</taxon>
        <taxon>Comamonadaceae</taxon>
        <taxon>Variovorax</taxon>
    </lineage>
</organism>
<evidence type="ECO:0000313" key="2">
    <source>
        <dbReference type="EMBL" id="MEJ8823566.1"/>
    </source>
</evidence>
<keyword evidence="3" id="KW-1185">Reference proteome</keyword>
<keyword evidence="1" id="KW-0472">Membrane</keyword>
<dbReference type="EMBL" id="JBBKZV010000008">
    <property type="protein sequence ID" value="MEJ8823566.1"/>
    <property type="molecule type" value="Genomic_DNA"/>
</dbReference>
<name>A0ABU8W2U9_9BURK</name>
<proteinExistence type="predicted"/>
<accession>A0ABU8W2U9</accession>
<dbReference type="Proteomes" id="UP001363010">
    <property type="component" value="Unassembled WGS sequence"/>
</dbReference>
<gene>
    <name evidence="2" type="ORF">WKW80_16225</name>
</gene>
<feature type="transmembrane region" description="Helical" evidence="1">
    <location>
        <begin position="27"/>
        <end position="47"/>
    </location>
</feature>
<comment type="caution">
    <text evidence="2">The sequence shown here is derived from an EMBL/GenBank/DDBJ whole genome shotgun (WGS) entry which is preliminary data.</text>
</comment>
<sequence>MNGQAPMSALNSPIRIGNASKANVPMLMASLCALAAPFVLVAIAWFVGKLAVTEVLRLLGA</sequence>
<protein>
    <submittedName>
        <fullName evidence="2">Uncharacterized protein</fullName>
    </submittedName>
</protein>